<organism evidence="7 8">
    <name type="scientific">Paracoccus panacisoli</name>
    <dbReference type="NCBI Taxonomy" id="1510163"/>
    <lineage>
        <taxon>Bacteria</taxon>
        <taxon>Pseudomonadati</taxon>
        <taxon>Pseudomonadota</taxon>
        <taxon>Alphaproteobacteria</taxon>
        <taxon>Rhodobacterales</taxon>
        <taxon>Paracoccaceae</taxon>
        <taxon>Paracoccus</taxon>
    </lineage>
</organism>
<dbReference type="Proteomes" id="UP001589920">
    <property type="component" value="Unassembled WGS sequence"/>
</dbReference>
<dbReference type="CDD" id="cd00221">
    <property type="entry name" value="Vsr"/>
    <property type="match status" value="1"/>
</dbReference>
<dbReference type="Pfam" id="PF03852">
    <property type="entry name" value="Vsr"/>
    <property type="match status" value="1"/>
</dbReference>
<keyword evidence="1 6" id="KW-0540">Nuclease</keyword>
<dbReference type="GO" id="GO:0004519">
    <property type="term" value="F:endonuclease activity"/>
    <property type="evidence" value="ECO:0007669"/>
    <property type="project" value="UniProtKB-KW"/>
</dbReference>
<sequence>MADVHDPATRGRNMAAIRSAGTRPEIMIRRGLHTRGSRFRLHDSKLPGRPDLVLPRFRVALFVNGCFWHGHNCPLFRWPGTRTDFWKTKIGGNIARVQRNEAQLAALGWRIGVIWECALKGPRRLLVEEMLHDLAAAVQGSAATFSFQGSKSGPDRVTSAKG</sequence>
<keyword evidence="8" id="KW-1185">Reference proteome</keyword>
<dbReference type="PIRSF" id="PIRSF018267">
    <property type="entry name" value="VSR_endonuc"/>
    <property type="match status" value="1"/>
</dbReference>
<keyword evidence="2 6" id="KW-0255">Endonuclease</keyword>
<dbReference type="NCBIfam" id="TIGR00632">
    <property type="entry name" value="vsr"/>
    <property type="match status" value="1"/>
</dbReference>
<evidence type="ECO:0000313" key="7">
    <source>
        <dbReference type="EMBL" id="MFC0813245.1"/>
    </source>
</evidence>
<dbReference type="RefSeq" id="WP_394321223.1">
    <property type="nucleotide sequence ID" value="NZ_JBHMQU010000076.1"/>
</dbReference>
<dbReference type="InterPro" id="IPR011335">
    <property type="entry name" value="Restrct_endonuc-II-like"/>
</dbReference>
<evidence type="ECO:0000256" key="3">
    <source>
        <dbReference type="ARBA" id="ARBA00022763"/>
    </source>
</evidence>
<evidence type="ECO:0000256" key="1">
    <source>
        <dbReference type="ARBA" id="ARBA00022722"/>
    </source>
</evidence>
<keyword evidence="5 6" id="KW-0234">DNA repair</keyword>
<evidence type="ECO:0000256" key="4">
    <source>
        <dbReference type="ARBA" id="ARBA00022801"/>
    </source>
</evidence>
<dbReference type="Gene3D" id="3.40.960.10">
    <property type="entry name" value="VSR Endonuclease"/>
    <property type="match status" value="1"/>
</dbReference>
<comment type="function">
    <text evidence="6">May nick specific sequences that contain T:G mispairs resulting from m5C-deamination.</text>
</comment>
<dbReference type="SUPFAM" id="SSF52980">
    <property type="entry name" value="Restriction endonuclease-like"/>
    <property type="match status" value="1"/>
</dbReference>
<dbReference type="EC" id="3.1.-.-" evidence="6"/>
<evidence type="ECO:0000256" key="6">
    <source>
        <dbReference type="PIRNR" id="PIRNR018267"/>
    </source>
</evidence>
<gene>
    <name evidence="7" type="ORF">ACFHYO_14155</name>
</gene>
<accession>A0ABV6T7L6</accession>
<protein>
    <recommendedName>
        <fullName evidence="6">Very short patch repair endonuclease</fullName>
        <ecNumber evidence="6">3.1.-.-</ecNumber>
    </recommendedName>
</protein>
<comment type="similarity">
    <text evidence="6">Belongs to the vsr family.</text>
</comment>
<evidence type="ECO:0000256" key="5">
    <source>
        <dbReference type="ARBA" id="ARBA00023204"/>
    </source>
</evidence>
<evidence type="ECO:0000313" key="8">
    <source>
        <dbReference type="Proteomes" id="UP001589920"/>
    </source>
</evidence>
<dbReference type="InterPro" id="IPR004603">
    <property type="entry name" value="DNA_mismatch_endonuc_vsr"/>
</dbReference>
<keyword evidence="3 6" id="KW-0227">DNA damage</keyword>
<reference evidence="7 8" key="1">
    <citation type="submission" date="2024-09" db="EMBL/GenBank/DDBJ databases">
        <authorList>
            <person name="Sun Q."/>
            <person name="Mori K."/>
        </authorList>
    </citation>
    <scope>NUCLEOTIDE SEQUENCE [LARGE SCALE GENOMIC DNA]</scope>
    <source>
        <strain evidence="7 8">KCTC 42086</strain>
    </source>
</reference>
<evidence type="ECO:0000256" key="2">
    <source>
        <dbReference type="ARBA" id="ARBA00022759"/>
    </source>
</evidence>
<comment type="caution">
    <text evidence="7">The sequence shown here is derived from an EMBL/GenBank/DDBJ whole genome shotgun (WGS) entry which is preliminary data.</text>
</comment>
<proteinExistence type="inferred from homology"/>
<dbReference type="EMBL" id="JBHMQU010000076">
    <property type="protein sequence ID" value="MFC0813245.1"/>
    <property type="molecule type" value="Genomic_DNA"/>
</dbReference>
<name>A0ABV6T7L6_9RHOB</name>
<keyword evidence="4 6" id="KW-0378">Hydrolase</keyword>